<dbReference type="InterPro" id="IPR013187">
    <property type="entry name" value="F-box-assoc_dom_typ3"/>
</dbReference>
<dbReference type="Pfam" id="PF08268">
    <property type="entry name" value="FBA_3"/>
    <property type="match status" value="1"/>
</dbReference>
<evidence type="ECO:0000259" key="1">
    <source>
        <dbReference type="Pfam" id="PF08268"/>
    </source>
</evidence>
<gene>
    <name evidence="2" type="ORF">Gogos_009691</name>
</gene>
<dbReference type="EMBL" id="JABEZY010000004">
    <property type="protein sequence ID" value="MBA0736107.1"/>
    <property type="molecule type" value="Genomic_DNA"/>
</dbReference>
<comment type="caution">
    <text evidence="2">The sequence shown here is derived from an EMBL/GenBank/DDBJ whole genome shotgun (WGS) entry which is preliminary data.</text>
</comment>
<dbReference type="OrthoDB" id="591557at2759"/>
<sequence length="163" mass="18537">MFYICWLIKFPNRVIEALVGFDLRSEELSLVELPDFCLDVEANVDVKALGGYLCLTATHRDMFVSGDLWIMKEYGVKESWVKLISTTQLDFLPGSPFVVPLAFSKNGNKVLFHKKSCKGNMDRDSLVWYDLGSERVEKVGIEGLPLAYDVYLYVESLIPLNDN</sequence>
<accession>A0A7J9BIT4</accession>
<feature type="domain" description="F-box associated beta-propeller type 3" evidence="1">
    <location>
        <begin position="1"/>
        <end position="145"/>
    </location>
</feature>
<reference evidence="2 3" key="1">
    <citation type="journal article" date="2019" name="Genome Biol. Evol.">
        <title>Insights into the evolution of the New World diploid cottons (Gossypium, subgenus Houzingenia) based on genome sequencing.</title>
        <authorList>
            <person name="Grover C.E."/>
            <person name="Arick M.A. 2nd"/>
            <person name="Thrash A."/>
            <person name="Conover J.L."/>
            <person name="Sanders W.S."/>
            <person name="Peterson D.G."/>
            <person name="Frelichowski J.E."/>
            <person name="Scheffler J.A."/>
            <person name="Scheffler B.E."/>
            <person name="Wendel J.F."/>
        </authorList>
    </citation>
    <scope>NUCLEOTIDE SEQUENCE [LARGE SCALE GENOMIC DNA]</scope>
    <source>
        <strain evidence="2">5</strain>
        <tissue evidence="2">Leaf</tissue>
    </source>
</reference>
<name>A0A7J9BIT4_GOSGO</name>
<feature type="non-terminal residue" evidence="2">
    <location>
        <position position="163"/>
    </location>
</feature>
<proteinExistence type="predicted"/>
<dbReference type="Proteomes" id="UP000593579">
    <property type="component" value="Unassembled WGS sequence"/>
</dbReference>
<protein>
    <recommendedName>
        <fullName evidence="1">F-box associated beta-propeller type 3 domain-containing protein</fullName>
    </recommendedName>
</protein>
<dbReference type="AlphaFoldDB" id="A0A7J9BIT4"/>
<evidence type="ECO:0000313" key="2">
    <source>
        <dbReference type="EMBL" id="MBA0736107.1"/>
    </source>
</evidence>
<keyword evidence="3" id="KW-1185">Reference proteome</keyword>
<evidence type="ECO:0000313" key="3">
    <source>
        <dbReference type="Proteomes" id="UP000593579"/>
    </source>
</evidence>
<organism evidence="2 3">
    <name type="scientific">Gossypium gossypioides</name>
    <name type="common">Mexican cotton</name>
    <name type="synonym">Selera gossypioides</name>
    <dbReference type="NCBI Taxonomy" id="34282"/>
    <lineage>
        <taxon>Eukaryota</taxon>
        <taxon>Viridiplantae</taxon>
        <taxon>Streptophyta</taxon>
        <taxon>Embryophyta</taxon>
        <taxon>Tracheophyta</taxon>
        <taxon>Spermatophyta</taxon>
        <taxon>Magnoliopsida</taxon>
        <taxon>eudicotyledons</taxon>
        <taxon>Gunneridae</taxon>
        <taxon>Pentapetalae</taxon>
        <taxon>rosids</taxon>
        <taxon>malvids</taxon>
        <taxon>Malvales</taxon>
        <taxon>Malvaceae</taxon>
        <taxon>Malvoideae</taxon>
        <taxon>Gossypium</taxon>
    </lineage>
</organism>